<reference evidence="4" key="1">
    <citation type="submission" date="2014-12" db="EMBL/GenBank/DDBJ databases">
        <title>Insight into the proteome of Arion vulgaris.</title>
        <authorList>
            <person name="Aradska J."/>
            <person name="Bulat T."/>
            <person name="Smidak R."/>
            <person name="Sarate P."/>
            <person name="Gangsoo J."/>
            <person name="Sialana F."/>
            <person name="Bilban M."/>
            <person name="Lubec G."/>
        </authorList>
    </citation>
    <scope>NUCLEOTIDE SEQUENCE</scope>
    <source>
        <tissue evidence="4">Skin</tissue>
    </source>
</reference>
<keyword evidence="2" id="KW-0732">Signal</keyword>
<proteinExistence type="predicted"/>
<evidence type="ECO:0000256" key="1">
    <source>
        <dbReference type="SAM" id="MobiDB-lite"/>
    </source>
</evidence>
<protein>
    <recommendedName>
        <fullName evidence="3">C-type lectin domain-containing protein</fullName>
    </recommendedName>
</protein>
<dbReference type="InterPro" id="IPR016187">
    <property type="entry name" value="CTDL_fold"/>
</dbReference>
<dbReference type="InterPro" id="IPR001304">
    <property type="entry name" value="C-type_lectin-like"/>
</dbReference>
<dbReference type="EMBL" id="HACG01027049">
    <property type="protein sequence ID" value="CEK73914.1"/>
    <property type="molecule type" value="Transcribed_RNA"/>
</dbReference>
<feature type="chain" id="PRO_5002110975" description="C-type lectin domain-containing protein" evidence="2">
    <location>
        <begin position="19"/>
        <end position="254"/>
    </location>
</feature>
<dbReference type="Gene3D" id="3.10.100.10">
    <property type="entry name" value="Mannose-Binding Protein A, subunit A"/>
    <property type="match status" value="1"/>
</dbReference>
<feature type="compositionally biased region" description="Polar residues" evidence="1">
    <location>
        <begin position="232"/>
        <end position="243"/>
    </location>
</feature>
<dbReference type="CDD" id="cd00037">
    <property type="entry name" value="CLECT"/>
    <property type="match status" value="1"/>
</dbReference>
<feature type="non-terminal residue" evidence="4">
    <location>
        <position position="254"/>
    </location>
</feature>
<dbReference type="PANTHER" id="PTHR45710:SF26">
    <property type="entry name" value="RH26557P"/>
    <property type="match status" value="1"/>
</dbReference>
<dbReference type="Pfam" id="PF00059">
    <property type="entry name" value="Lectin_C"/>
    <property type="match status" value="1"/>
</dbReference>
<dbReference type="SUPFAM" id="SSF56436">
    <property type="entry name" value="C-type lectin-like"/>
    <property type="match status" value="1"/>
</dbReference>
<evidence type="ECO:0000259" key="3">
    <source>
        <dbReference type="PROSITE" id="PS50041"/>
    </source>
</evidence>
<dbReference type="InterPro" id="IPR050828">
    <property type="entry name" value="C-type_lectin/matrix_domain"/>
</dbReference>
<dbReference type="InterPro" id="IPR016186">
    <property type="entry name" value="C-type_lectin-like/link_sf"/>
</dbReference>
<name>A0A0B6ZZ24_9EUPU</name>
<evidence type="ECO:0000256" key="2">
    <source>
        <dbReference type="SAM" id="SignalP"/>
    </source>
</evidence>
<accession>A0A0B6ZZ24</accession>
<gene>
    <name evidence="4" type="primary">ORF88868</name>
</gene>
<dbReference type="PANTHER" id="PTHR45710">
    <property type="entry name" value="C-TYPE LECTIN DOMAIN-CONTAINING PROTEIN 180"/>
    <property type="match status" value="1"/>
</dbReference>
<dbReference type="AlphaFoldDB" id="A0A0B6ZZ24"/>
<evidence type="ECO:0000313" key="4">
    <source>
        <dbReference type="EMBL" id="CEK73914.1"/>
    </source>
</evidence>
<sequence>MKTFIWSICWIGFMTVYAKNPDSAEICPNEWLSLHRACYKFVIEPANWEDASRQCERMDAELLSIESWQEKVDFEEYFNTAHFYDNTLWWVGLKREKTTGADWKWLSGFTFHIGTTPWANSKKINQPGKMCGILDMTTGSVKVSTKKCSDEQEYICQLNSNVTTQFNTGLTTPFGGTRGATIVDDKEFGGHDGDDGKDGDIVGVSVVHGQKTSVTGGLYSSMKTVLSRNDLNTSPQVASAHTHNTTRKIPTRDL</sequence>
<feature type="signal peptide" evidence="2">
    <location>
        <begin position="1"/>
        <end position="18"/>
    </location>
</feature>
<dbReference type="PROSITE" id="PS50041">
    <property type="entry name" value="C_TYPE_LECTIN_2"/>
    <property type="match status" value="1"/>
</dbReference>
<dbReference type="SMART" id="SM00034">
    <property type="entry name" value="CLECT"/>
    <property type="match status" value="1"/>
</dbReference>
<feature type="domain" description="C-type lectin" evidence="3">
    <location>
        <begin position="34"/>
        <end position="157"/>
    </location>
</feature>
<organism evidence="4">
    <name type="scientific">Arion vulgaris</name>
    <dbReference type="NCBI Taxonomy" id="1028688"/>
    <lineage>
        <taxon>Eukaryota</taxon>
        <taxon>Metazoa</taxon>
        <taxon>Spiralia</taxon>
        <taxon>Lophotrochozoa</taxon>
        <taxon>Mollusca</taxon>
        <taxon>Gastropoda</taxon>
        <taxon>Heterobranchia</taxon>
        <taxon>Euthyneura</taxon>
        <taxon>Panpulmonata</taxon>
        <taxon>Eupulmonata</taxon>
        <taxon>Stylommatophora</taxon>
        <taxon>Helicina</taxon>
        <taxon>Arionoidea</taxon>
        <taxon>Arionidae</taxon>
        <taxon>Arion</taxon>
    </lineage>
</organism>
<feature type="region of interest" description="Disordered" evidence="1">
    <location>
        <begin position="232"/>
        <end position="254"/>
    </location>
</feature>